<evidence type="ECO:0000256" key="1">
    <source>
        <dbReference type="SAM" id="SignalP"/>
    </source>
</evidence>
<feature type="signal peptide" evidence="1">
    <location>
        <begin position="1"/>
        <end position="27"/>
    </location>
</feature>
<comment type="caution">
    <text evidence="2">The sequence shown here is derived from an EMBL/GenBank/DDBJ whole genome shotgun (WGS) entry which is preliminary data.</text>
</comment>
<feature type="chain" id="PRO_5024418749" description="Lactococcin 972 family bacteriocin" evidence="1">
    <location>
        <begin position="28"/>
        <end position="126"/>
    </location>
</feature>
<dbReference type="AlphaFoldDB" id="A0A5S4FME9"/>
<proteinExistence type="predicted"/>
<name>A0A5S4FME9_9ACTN</name>
<evidence type="ECO:0000313" key="2">
    <source>
        <dbReference type="EMBL" id="TMR21371.1"/>
    </source>
</evidence>
<sequence>MKGSLIAAGGALLAAAVVFGTAGTAAADTWTDWNHQYPDHCGLGVNEDTTYHHVTKHGVYAGTRDADGCKGGAVYGWGWKHDHDHHGHGHDSWGEHHWKHRNWPTSGNGNWVGHGFGPGAGIGVGR</sequence>
<reference evidence="2 3" key="1">
    <citation type="submission" date="2019-05" db="EMBL/GenBank/DDBJ databases">
        <title>Draft genome sequence of Nonomuraea zeae DSM 100528.</title>
        <authorList>
            <person name="Saricaoglu S."/>
            <person name="Isik K."/>
        </authorList>
    </citation>
    <scope>NUCLEOTIDE SEQUENCE [LARGE SCALE GENOMIC DNA]</scope>
    <source>
        <strain evidence="2 3">DSM 100528</strain>
    </source>
</reference>
<protein>
    <recommendedName>
        <fullName evidence="4">Lactococcin 972 family bacteriocin</fullName>
    </recommendedName>
</protein>
<keyword evidence="1" id="KW-0732">Signal</keyword>
<organism evidence="2 3">
    <name type="scientific">Nonomuraea zeae</name>
    <dbReference type="NCBI Taxonomy" id="1642303"/>
    <lineage>
        <taxon>Bacteria</taxon>
        <taxon>Bacillati</taxon>
        <taxon>Actinomycetota</taxon>
        <taxon>Actinomycetes</taxon>
        <taxon>Streptosporangiales</taxon>
        <taxon>Streptosporangiaceae</taxon>
        <taxon>Nonomuraea</taxon>
    </lineage>
</organism>
<accession>A0A5S4FME9</accession>
<dbReference type="Proteomes" id="UP000306628">
    <property type="component" value="Unassembled WGS sequence"/>
</dbReference>
<evidence type="ECO:0000313" key="3">
    <source>
        <dbReference type="Proteomes" id="UP000306628"/>
    </source>
</evidence>
<keyword evidence="3" id="KW-1185">Reference proteome</keyword>
<dbReference type="OrthoDB" id="3541891at2"/>
<evidence type="ECO:0008006" key="4">
    <source>
        <dbReference type="Google" id="ProtNLM"/>
    </source>
</evidence>
<dbReference type="EMBL" id="VCKX01000297">
    <property type="protein sequence ID" value="TMR21371.1"/>
    <property type="molecule type" value="Genomic_DNA"/>
</dbReference>
<dbReference type="RefSeq" id="WP_138697072.1">
    <property type="nucleotide sequence ID" value="NZ_JBHSAZ010000096.1"/>
</dbReference>
<gene>
    <name evidence="2" type="ORF">ETD85_50925</name>
</gene>